<comment type="caution">
    <text evidence="15">The sequence shown here is derived from an EMBL/GenBank/DDBJ whole genome shotgun (WGS) entry which is preliminary data.</text>
</comment>
<protein>
    <recommendedName>
        <fullName evidence="12">Glycerol-3-phosphate dehydrogenase</fullName>
        <ecNumber evidence="12">1.1.1.94</ecNumber>
    </recommendedName>
</protein>
<evidence type="ECO:0000256" key="2">
    <source>
        <dbReference type="ARBA" id="ARBA00022516"/>
    </source>
</evidence>
<dbReference type="Pfam" id="PF07479">
    <property type="entry name" value="NAD_Gly3P_dh_C"/>
    <property type="match status" value="1"/>
</dbReference>
<evidence type="ECO:0000259" key="14">
    <source>
        <dbReference type="Pfam" id="PF07479"/>
    </source>
</evidence>
<comment type="catalytic activity">
    <reaction evidence="12">
        <text>sn-glycerol 3-phosphate + NADP(+) = dihydroxyacetone phosphate + NADPH + H(+)</text>
        <dbReference type="Rhea" id="RHEA:11096"/>
        <dbReference type="ChEBI" id="CHEBI:15378"/>
        <dbReference type="ChEBI" id="CHEBI:57597"/>
        <dbReference type="ChEBI" id="CHEBI:57642"/>
        <dbReference type="ChEBI" id="CHEBI:57783"/>
        <dbReference type="ChEBI" id="CHEBI:58349"/>
        <dbReference type="EC" id="1.1.1.94"/>
    </reaction>
</comment>
<dbReference type="PRINTS" id="PR00077">
    <property type="entry name" value="GPDHDRGNASE"/>
</dbReference>
<comment type="similarity">
    <text evidence="1 11">Belongs to the NAD-dependent glycerol-3-phosphate dehydrogenase family.</text>
</comment>
<gene>
    <name evidence="15" type="ORF">CHT91_01035</name>
</gene>
<dbReference type="SUPFAM" id="SSF51735">
    <property type="entry name" value="NAD(P)-binding Rossmann-fold domains"/>
    <property type="match status" value="1"/>
</dbReference>
<evidence type="ECO:0000256" key="3">
    <source>
        <dbReference type="ARBA" id="ARBA00023002"/>
    </source>
</evidence>
<keyword evidence="2" id="KW-0444">Lipid biosynthesis</keyword>
<dbReference type="PIRSF" id="PIRSF000114">
    <property type="entry name" value="Glycerol-3-P_dh"/>
    <property type="match status" value="1"/>
</dbReference>
<dbReference type="GO" id="GO:0046168">
    <property type="term" value="P:glycerol-3-phosphate catabolic process"/>
    <property type="evidence" value="ECO:0007669"/>
    <property type="project" value="InterPro"/>
</dbReference>
<dbReference type="EC" id="1.1.1.94" evidence="12"/>
<sequence length="344" mass="35968">MPVFTVLGAGAMGTALCKPLVESGWEVHLWGTWLDDHLLDCIEKGEPHPRIKVEAAPGIKTYRSDELAVALEGSDVVDIAVTSDGLPRVTEMLLEHLGDLRALCLTAKGFWTNPEGRITLLPDAIRAIAADKGVSLPPIVAIGGPVKANECAAGEVTATTFSCTDFDIAKGLAADASTATYGIRPSDDEVGVELCAALKNVYAIALGIADGLGEASGIPRHNLRAATFAQAVREMSILVDHAGGHAETPYGLAGVGDLEVTGLSGRNKLYGVRLGKGEHPDDALKNMNELEQTVEGYPAAPLAVRFAGQLGVDEETVPLLHTVARILRGEAGDVYKAVAAAVKP</sequence>
<feature type="domain" description="Glycerol-3-phosphate dehydrogenase NAD-dependent C-terminal" evidence="14">
    <location>
        <begin position="188"/>
        <end position="330"/>
    </location>
</feature>
<keyword evidence="7" id="KW-1208">Phospholipid metabolism</keyword>
<feature type="binding site" evidence="10">
    <location>
        <begin position="8"/>
        <end position="13"/>
    </location>
    <ligand>
        <name>NAD(+)</name>
        <dbReference type="ChEBI" id="CHEBI:57540"/>
    </ligand>
</feature>
<dbReference type="InterPro" id="IPR011128">
    <property type="entry name" value="G3P_DH_NAD-dep_N"/>
</dbReference>
<dbReference type="GO" id="GO:0005975">
    <property type="term" value="P:carbohydrate metabolic process"/>
    <property type="evidence" value="ECO:0007669"/>
    <property type="project" value="InterPro"/>
</dbReference>
<dbReference type="RefSeq" id="WP_065672927.1">
    <property type="nucleotide sequence ID" value="NZ_LYSN01000002.1"/>
</dbReference>
<evidence type="ECO:0000256" key="9">
    <source>
        <dbReference type="PIRSR" id="PIRSR000114-2"/>
    </source>
</evidence>
<dbReference type="EMBL" id="NOWI01000001">
    <property type="protein sequence ID" value="RFT46927.1"/>
    <property type="molecule type" value="Genomic_DNA"/>
</dbReference>
<dbReference type="Proteomes" id="UP000259211">
    <property type="component" value="Unassembled WGS sequence"/>
</dbReference>
<evidence type="ECO:0000313" key="15">
    <source>
        <dbReference type="EMBL" id="RFT46927.1"/>
    </source>
</evidence>
<keyword evidence="5" id="KW-0443">Lipid metabolism</keyword>
<evidence type="ECO:0000313" key="16">
    <source>
        <dbReference type="Proteomes" id="UP000259211"/>
    </source>
</evidence>
<dbReference type="GO" id="GO:0141153">
    <property type="term" value="F:glycerol-3-phosphate dehydrogenase (NADP+) activity"/>
    <property type="evidence" value="ECO:0007669"/>
    <property type="project" value="RHEA"/>
</dbReference>
<dbReference type="SUPFAM" id="SSF48179">
    <property type="entry name" value="6-phosphogluconate dehydrogenase C-terminal domain-like"/>
    <property type="match status" value="1"/>
</dbReference>
<accession>A0A3E2DNG8</accession>
<dbReference type="InterPro" id="IPR006109">
    <property type="entry name" value="G3P_DH_NAD-dep_C"/>
</dbReference>
<dbReference type="InterPro" id="IPR036291">
    <property type="entry name" value="NAD(P)-bd_dom_sf"/>
</dbReference>
<reference evidence="15 16" key="1">
    <citation type="submission" date="2017-07" db="EMBL/GenBank/DDBJ databases">
        <authorList>
            <person name="Sun Z.S."/>
            <person name="Albrecht U."/>
            <person name="Echele G."/>
            <person name="Lee C.C."/>
        </authorList>
    </citation>
    <scope>NUCLEOTIDE SEQUENCE [LARGE SCALE GENOMIC DNA]</scope>
    <source>
        <strain evidence="15 16">P16-029</strain>
    </source>
</reference>
<name>A0A3E2DNG8_9ACTN</name>
<feature type="active site" description="Proton acceptor" evidence="8">
    <location>
        <position position="199"/>
    </location>
</feature>
<evidence type="ECO:0000256" key="4">
    <source>
        <dbReference type="ARBA" id="ARBA00023027"/>
    </source>
</evidence>
<dbReference type="Gene3D" id="3.40.50.720">
    <property type="entry name" value="NAD(P)-binding Rossmann-like Domain"/>
    <property type="match status" value="1"/>
</dbReference>
<feature type="domain" description="Glycerol-3-phosphate dehydrogenase NAD-dependent N-terminal" evidence="13">
    <location>
        <begin position="5"/>
        <end position="166"/>
    </location>
</feature>
<dbReference type="PANTHER" id="PTHR11728">
    <property type="entry name" value="GLYCEROL-3-PHOSPHATE DEHYDROGENASE"/>
    <property type="match status" value="1"/>
</dbReference>
<dbReference type="Pfam" id="PF01210">
    <property type="entry name" value="NAD_Gly3P_dh_N"/>
    <property type="match status" value="1"/>
</dbReference>
<evidence type="ECO:0000256" key="11">
    <source>
        <dbReference type="RuleBase" id="RU000437"/>
    </source>
</evidence>
<organism evidence="15 16">
    <name type="scientific">Cutibacterium avidum</name>
    <dbReference type="NCBI Taxonomy" id="33010"/>
    <lineage>
        <taxon>Bacteria</taxon>
        <taxon>Bacillati</taxon>
        <taxon>Actinomycetota</taxon>
        <taxon>Actinomycetes</taxon>
        <taxon>Propionibacteriales</taxon>
        <taxon>Propionibacteriaceae</taxon>
        <taxon>Cutibacterium</taxon>
    </lineage>
</organism>
<dbReference type="PANTHER" id="PTHR11728:SF1">
    <property type="entry name" value="GLYCEROL-3-PHOSPHATE DEHYDROGENASE [NAD(+)] 2, CHLOROPLASTIC"/>
    <property type="match status" value="1"/>
</dbReference>
<evidence type="ECO:0000256" key="7">
    <source>
        <dbReference type="ARBA" id="ARBA00023264"/>
    </source>
</evidence>
<evidence type="ECO:0000256" key="12">
    <source>
        <dbReference type="RuleBase" id="RU000439"/>
    </source>
</evidence>
<feature type="binding site" evidence="9">
    <location>
        <position position="108"/>
    </location>
    <ligand>
        <name>substrate</name>
    </ligand>
</feature>
<keyword evidence="4 10" id="KW-0520">NAD</keyword>
<proteinExistence type="inferred from homology"/>
<dbReference type="AlphaFoldDB" id="A0A3E2DNG8"/>
<evidence type="ECO:0000256" key="1">
    <source>
        <dbReference type="ARBA" id="ARBA00011009"/>
    </source>
</evidence>
<dbReference type="InterPro" id="IPR008927">
    <property type="entry name" value="6-PGluconate_DH-like_C_sf"/>
</dbReference>
<evidence type="ECO:0000259" key="13">
    <source>
        <dbReference type="Pfam" id="PF01210"/>
    </source>
</evidence>
<evidence type="ECO:0000256" key="10">
    <source>
        <dbReference type="PIRSR" id="PIRSR000114-3"/>
    </source>
</evidence>
<dbReference type="GO" id="GO:0005829">
    <property type="term" value="C:cytosol"/>
    <property type="evidence" value="ECO:0007669"/>
    <property type="project" value="TreeGrafter"/>
</dbReference>
<dbReference type="Gene3D" id="1.10.1040.10">
    <property type="entry name" value="N-(1-d-carboxylethyl)-l-norvaline Dehydrogenase, domain 2"/>
    <property type="match status" value="1"/>
</dbReference>
<feature type="binding site" evidence="10">
    <location>
        <position position="266"/>
    </location>
    <ligand>
        <name>NAD(+)</name>
        <dbReference type="ChEBI" id="CHEBI:57540"/>
    </ligand>
</feature>
<dbReference type="InterPro" id="IPR013328">
    <property type="entry name" value="6PGD_dom2"/>
</dbReference>
<evidence type="ECO:0000256" key="5">
    <source>
        <dbReference type="ARBA" id="ARBA00023098"/>
    </source>
</evidence>
<dbReference type="GO" id="GO:0008654">
    <property type="term" value="P:phospholipid biosynthetic process"/>
    <property type="evidence" value="ECO:0007669"/>
    <property type="project" value="UniProtKB-KW"/>
</dbReference>
<evidence type="ECO:0000256" key="6">
    <source>
        <dbReference type="ARBA" id="ARBA00023209"/>
    </source>
</evidence>
<evidence type="ECO:0000256" key="8">
    <source>
        <dbReference type="PIRSR" id="PIRSR000114-1"/>
    </source>
</evidence>
<keyword evidence="3 11" id="KW-0560">Oxidoreductase</keyword>
<feature type="binding site" evidence="10">
    <location>
        <position position="148"/>
    </location>
    <ligand>
        <name>NAD(+)</name>
        <dbReference type="ChEBI" id="CHEBI:57540"/>
    </ligand>
</feature>
<dbReference type="InterPro" id="IPR006168">
    <property type="entry name" value="G3P_DH_NAD-dep"/>
</dbReference>
<dbReference type="GO" id="GO:0051287">
    <property type="term" value="F:NAD binding"/>
    <property type="evidence" value="ECO:0007669"/>
    <property type="project" value="InterPro"/>
</dbReference>
<feature type="binding site" evidence="9">
    <location>
        <begin position="266"/>
        <end position="267"/>
    </location>
    <ligand>
        <name>substrate</name>
    </ligand>
</feature>
<keyword evidence="6" id="KW-0594">Phospholipid biosynthesis</keyword>